<accession>A0A0F9UT29</accession>
<proteinExistence type="predicted"/>
<dbReference type="EMBL" id="LAZR01000075">
    <property type="protein sequence ID" value="KKN94844.1"/>
    <property type="molecule type" value="Genomic_DNA"/>
</dbReference>
<dbReference type="AlphaFoldDB" id="A0A0F9UT29"/>
<gene>
    <name evidence="1" type="ORF">LCGC14_0184210</name>
</gene>
<dbReference type="InterPro" id="IPR011057">
    <property type="entry name" value="Mss4-like_sf"/>
</dbReference>
<reference evidence="1" key="1">
    <citation type="journal article" date="2015" name="Nature">
        <title>Complex archaea that bridge the gap between prokaryotes and eukaryotes.</title>
        <authorList>
            <person name="Spang A."/>
            <person name="Saw J.H."/>
            <person name="Jorgensen S.L."/>
            <person name="Zaremba-Niedzwiedzka K."/>
            <person name="Martijn J."/>
            <person name="Lind A.E."/>
            <person name="van Eijk R."/>
            <person name="Schleper C."/>
            <person name="Guy L."/>
            <person name="Ettema T.J."/>
        </authorList>
    </citation>
    <scope>NUCLEOTIDE SEQUENCE</scope>
</reference>
<evidence type="ECO:0000313" key="1">
    <source>
        <dbReference type="EMBL" id="KKN94844.1"/>
    </source>
</evidence>
<protein>
    <recommendedName>
        <fullName evidence="2">CENP-V/GFA domain-containing protein</fullName>
    </recommendedName>
</protein>
<sequence>MPAAPRDLPFACTCGTIKGTLRGVTPARGSHAQCHCIDCRAAEVYLNHPDPAPQAVQLFQTTPDRFDFDQGFDRLGVFAFGEKSLLRWYATCCGTPMFNTLRKPKLAFASIMTSALSDPSALGPIVGTGYIPTPSGKTRNEGLPRLIWGALSRAAGAKITGRWKTNPFIDPDTTTPNRPVQIVPNDQRQAILDALR</sequence>
<dbReference type="InterPro" id="IPR046149">
    <property type="entry name" value="DUF6151"/>
</dbReference>
<dbReference type="Pfam" id="PF19648">
    <property type="entry name" value="DUF6151"/>
    <property type="match status" value="1"/>
</dbReference>
<organism evidence="1">
    <name type="scientific">marine sediment metagenome</name>
    <dbReference type="NCBI Taxonomy" id="412755"/>
    <lineage>
        <taxon>unclassified sequences</taxon>
        <taxon>metagenomes</taxon>
        <taxon>ecological metagenomes</taxon>
    </lineage>
</organism>
<name>A0A0F9UT29_9ZZZZ</name>
<evidence type="ECO:0008006" key="2">
    <source>
        <dbReference type="Google" id="ProtNLM"/>
    </source>
</evidence>
<dbReference type="Gene3D" id="3.90.1590.10">
    <property type="entry name" value="glutathione-dependent formaldehyde- activating enzyme (gfa)"/>
    <property type="match status" value="1"/>
</dbReference>
<dbReference type="SUPFAM" id="SSF51316">
    <property type="entry name" value="Mss4-like"/>
    <property type="match status" value="1"/>
</dbReference>
<comment type="caution">
    <text evidence="1">The sequence shown here is derived from an EMBL/GenBank/DDBJ whole genome shotgun (WGS) entry which is preliminary data.</text>
</comment>